<dbReference type="AlphaFoldDB" id="A0A317X7P3"/>
<feature type="region of interest" description="Disordered" evidence="6">
    <location>
        <begin position="1"/>
        <end position="33"/>
    </location>
</feature>
<dbReference type="PROSITE" id="PS50850">
    <property type="entry name" value="MFS"/>
    <property type="match status" value="1"/>
</dbReference>
<evidence type="ECO:0000256" key="1">
    <source>
        <dbReference type="ARBA" id="ARBA00004141"/>
    </source>
</evidence>
<protein>
    <submittedName>
        <fullName evidence="9">Synaptic vesicle transporter</fullName>
    </submittedName>
</protein>
<dbReference type="GO" id="GO:0016020">
    <property type="term" value="C:membrane"/>
    <property type="evidence" value="ECO:0007669"/>
    <property type="project" value="UniProtKB-SubCell"/>
</dbReference>
<feature type="transmembrane region" description="Helical" evidence="7">
    <location>
        <begin position="288"/>
        <end position="313"/>
    </location>
</feature>
<feature type="transmembrane region" description="Helical" evidence="7">
    <location>
        <begin position="432"/>
        <end position="453"/>
    </location>
</feature>
<name>A0A317X7P3_9EURO</name>
<dbReference type="OrthoDB" id="5296287at2759"/>
<dbReference type="Proteomes" id="UP000246702">
    <property type="component" value="Unassembled WGS sequence"/>
</dbReference>
<keyword evidence="5 7" id="KW-0472">Membrane</keyword>
<evidence type="ECO:0000313" key="10">
    <source>
        <dbReference type="Proteomes" id="UP000246702"/>
    </source>
</evidence>
<dbReference type="SUPFAM" id="SSF103473">
    <property type="entry name" value="MFS general substrate transporter"/>
    <property type="match status" value="1"/>
</dbReference>
<evidence type="ECO:0000313" key="9">
    <source>
        <dbReference type="EMBL" id="PWY94221.1"/>
    </source>
</evidence>
<dbReference type="InterPro" id="IPR020846">
    <property type="entry name" value="MFS_dom"/>
</dbReference>
<feature type="transmembrane region" description="Helical" evidence="7">
    <location>
        <begin position="131"/>
        <end position="150"/>
    </location>
</feature>
<proteinExistence type="inferred from homology"/>
<evidence type="ECO:0000256" key="7">
    <source>
        <dbReference type="SAM" id="Phobius"/>
    </source>
</evidence>
<organism evidence="9 10">
    <name type="scientific">Aspergillus sclerotioniger CBS 115572</name>
    <dbReference type="NCBI Taxonomy" id="1450535"/>
    <lineage>
        <taxon>Eukaryota</taxon>
        <taxon>Fungi</taxon>
        <taxon>Dikarya</taxon>
        <taxon>Ascomycota</taxon>
        <taxon>Pezizomycotina</taxon>
        <taxon>Eurotiomycetes</taxon>
        <taxon>Eurotiomycetidae</taxon>
        <taxon>Eurotiales</taxon>
        <taxon>Aspergillaceae</taxon>
        <taxon>Aspergillus</taxon>
        <taxon>Aspergillus subgen. Circumdati</taxon>
    </lineage>
</organism>
<keyword evidence="4 7" id="KW-1133">Transmembrane helix</keyword>
<evidence type="ECO:0000259" key="8">
    <source>
        <dbReference type="PROSITE" id="PS50850"/>
    </source>
</evidence>
<dbReference type="CDD" id="cd17323">
    <property type="entry name" value="MFS_Tpo1_MDR_like"/>
    <property type="match status" value="1"/>
</dbReference>
<reference evidence="9 10" key="1">
    <citation type="submission" date="2016-12" db="EMBL/GenBank/DDBJ databases">
        <title>The genomes of Aspergillus section Nigri reveals drivers in fungal speciation.</title>
        <authorList>
            <consortium name="DOE Joint Genome Institute"/>
            <person name="Vesth T.C."/>
            <person name="Nybo J."/>
            <person name="Theobald S."/>
            <person name="Brandl J."/>
            <person name="Frisvad J.C."/>
            <person name="Nielsen K.F."/>
            <person name="Lyhne E.K."/>
            <person name="Kogle M.E."/>
            <person name="Kuo A."/>
            <person name="Riley R."/>
            <person name="Clum A."/>
            <person name="Nolan M."/>
            <person name="Lipzen A."/>
            <person name="Salamov A."/>
            <person name="Henrissat B."/>
            <person name="Wiebenga A."/>
            <person name="De Vries R.P."/>
            <person name="Grigoriev I.V."/>
            <person name="Mortensen U.H."/>
            <person name="Andersen M.R."/>
            <person name="Baker S.E."/>
        </authorList>
    </citation>
    <scope>NUCLEOTIDE SEQUENCE [LARGE SCALE GENOMIC DNA]</scope>
    <source>
        <strain evidence="9 10">CBS 115572</strain>
    </source>
</reference>
<keyword evidence="3 7" id="KW-0812">Transmembrane</keyword>
<comment type="caution">
    <text evidence="9">The sequence shown here is derived from an EMBL/GenBank/DDBJ whole genome shotgun (WGS) entry which is preliminary data.</text>
</comment>
<dbReference type="EMBL" id="MSFK01000005">
    <property type="protein sequence ID" value="PWY94221.1"/>
    <property type="molecule type" value="Genomic_DNA"/>
</dbReference>
<evidence type="ECO:0000256" key="4">
    <source>
        <dbReference type="ARBA" id="ARBA00022989"/>
    </source>
</evidence>
<dbReference type="STRING" id="1450535.A0A317X7P3"/>
<evidence type="ECO:0000256" key="6">
    <source>
        <dbReference type="SAM" id="MobiDB-lite"/>
    </source>
</evidence>
<keyword evidence="10" id="KW-1185">Reference proteome</keyword>
<sequence>MSLHSSTTDVEKQAGREQASQVHELNRSQVSGLAKRNDAVTVDWDGPDDPENPLNWPTGKKARQLVLLSCNTFITPLASSMFAPGLRGVMSDFHTTNDMLGSFVVTVFVLGYMVGPFVVAPLSEIYGRVPVYHVCNVLFLVFTVACAVAQTLPQLIVFRLLAGVGGVCPLTIGSGTVADMVPLEKRAGIMSIWALGPILGPVVGPVAGGFLSEAEGWRWVFWVIAIATGVITIGCIFYYHESYAPVLLERKATRLRKETGNSNLQSKYYTGPFTTQSYLNTLARPMKLLAFSPIVLMLSLFAAITYGYLYLMFTTIPPIFKNAYGWSTGVAGLSYLGFGIGSVTGLVSYGVVSNRLAVQHTARGTFTPECRLPPMAVGCWFVPIGLFWYGWAAQAHTHWIVPIIGTGVFALGLMTVFIATNAYLVEAYLKEAASVTAASTVLRSLVGAVLPLGGPAMYDRLGVGWGNSLLAFMALALCVCPGLFWRYGERIRTHPRFQLRL</sequence>
<gene>
    <name evidence="9" type="ORF">BO94DRAFT_325110</name>
</gene>
<feature type="transmembrane region" description="Helical" evidence="7">
    <location>
        <begin position="333"/>
        <end position="352"/>
    </location>
</feature>
<comment type="subcellular location">
    <subcellularLocation>
        <location evidence="1">Membrane</location>
        <topology evidence="1">Multi-pass membrane protein</topology>
    </subcellularLocation>
</comment>
<feature type="transmembrane region" description="Helical" evidence="7">
    <location>
        <begin position="99"/>
        <end position="119"/>
    </location>
</feature>
<feature type="transmembrane region" description="Helical" evidence="7">
    <location>
        <begin position="399"/>
        <end position="425"/>
    </location>
</feature>
<dbReference type="Gene3D" id="1.20.1250.20">
    <property type="entry name" value="MFS general substrate transporter like domains"/>
    <property type="match status" value="1"/>
</dbReference>
<feature type="transmembrane region" description="Helical" evidence="7">
    <location>
        <begin position="156"/>
        <end position="177"/>
    </location>
</feature>
<evidence type="ECO:0000256" key="5">
    <source>
        <dbReference type="ARBA" id="ARBA00023136"/>
    </source>
</evidence>
<comment type="similarity">
    <text evidence="2">Belongs to the major facilitator superfamily.</text>
</comment>
<evidence type="ECO:0000256" key="3">
    <source>
        <dbReference type="ARBA" id="ARBA00022692"/>
    </source>
</evidence>
<dbReference type="RefSeq" id="XP_025470982.1">
    <property type="nucleotide sequence ID" value="XM_025606929.1"/>
</dbReference>
<dbReference type="PANTHER" id="PTHR23502">
    <property type="entry name" value="MAJOR FACILITATOR SUPERFAMILY"/>
    <property type="match status" value="1"/>
</dbReference>
<dbReference type="PANTHER" id="PTHR23502:SF68">
    <property type="entry name" value="MULTIDRUG TRANSPORTER, PUTATIVE (AFU_ORTHOLOGUE AFUA_3G01120)-RELATED"/>
    <property type="match status" value="1"/>
</dbReference>
<feature type="domain" description="Major facilitator superfamily (MFS) profile" evidence="8">
    <location>
        <begin position="64"/>
        <end position="494"/>
    </location>
</feature>
<evidence type="ECO:0000256" key="2">
    <source>
        <dbReference type="ARBA" id="ARBA00008335"/>
    </source>
</evidence>
<feature type="compositionally biased region" description="Polar residues" evidence="6">
    <location>
        <begin position="18"/>
        <end position="31"/>
    </location>
</feature>
<feature type="transmembrane region" description="Helical" evidence="7">
    <location>
        <begin position="372"/>
        <end position="393"/>
    </location>
</feature>
<dbReference type="FunFam" id="1.20.1250.20:FF:000011">
    <property type="entry name" value="MFS multidrug transporter, putative"/>
    <property type="match status" value="1"/>
</dbReference>
<dbReference type="GeneID" id="37109072"/>
<dbReference type="InterPro" id="IPR036259">
    <property type="entry name" value="MFS_trans_sf"/>
</dbReference>
<feature type="transmembrane region" description="Helical" evidence="7">
    <location>
        <begin position="219"/>
        <end position="240"/>
    </location>
</feature>
<feature type="transmembrane region" description="Helical" evidence="7">
    <location>
        <begin position="189"/>
        <end position="207"/>
    </location>
</feature>
<dbReference type="Pfam" id="PF07690">
    <property type="entry name" value="MFS_1"/>
    <property type="match status" value="1"/>
</dbReference>
<dbReference type="GO" id="GO:0022857">
    <property type="term" value="F:transmembrane transporter activity"/>
    <property type="evidence" value="ECO:0007669"/>
    <property type="project" value="InterPro"/>
</dbReference>
<feature type="transmembrane region" description="Helical" evidence="7">
    <location>
        <begin position="465"/>
        <end position="487"/>
    </location>
</feature>
<dbReference type="InterPro" id="IPR011701">
    <property type="entry name" value="MFS"/>
</dbReference>
<accession>A0A317X7P3</accession>
<feature type="transmembrane region" description="Helical" evidence="7">
    <location>
        <begin position="65"/>
        <end position="87"/>
    </location>
</feature>